<comment type="caution">
    <text evidence="4">The sequence shown here is derived from an EMBL/GenBank/DDBJ whole genome shotgun (WGS) entry which is preliminary data.</text>
</comment>
<feature type="modified residue" description="4-aspartylphosphate" evidence="2">
    <location>
        <position position="78"/>
    </location>
</feature>
<accession>A0A0X3UB62</accession>
<dbReference type="OrthoDB" id="7326651at2"/>
<dbReference type="PANTHER" id="PTHR44591">
    <property type="entry name" value="STRESS RESPONSE REGULATOR PROTEIN 1"/>
    <property type="match status" value="1"/>
</dbReference>
<keyword evidence="5" id="KW-1185">Reference proteome</keyword>
<dbReference type="InterPro" id="IPR011006">
    <property type="entry name" value="CheY-like_superfamily"/>
</dbReference>
<dbReference type="Pfam" id="PF00072">
    <property type="entry name" value="Response_reg"/>
    <property type="match status" value="1"/>
</dbReference>
<dbReference type="InterPro" id="IPR050595">
    <property type="entry name" value="Bact_response_regulator"/>
</dbReference>
<dbReference type="Proteomes" id="UP000053791">
    <property type="component" value="Unassembled WGS sequence"/>
</dbReference>
<dbReference type="SUPFAM" id="SSF52172">
    <property type="entry name" value="CheY-like"/>
    <property type="match status" value="1"/>
</dbReference>
<dbReference type="Gene3D" id="3.40.50.2300">
    <property type="match status" value="1"/>
</dbReference>
<dbReference type="SMART" id="SM00448">
    <property type="entry name" value="REC"/>
    <property type="match status" value="1"/>
</dbReference>
<keyword evidence="1 2" id="KW-0597">Phosphoprotein</keyword>
<protein>
    <recommendedName>
        <fullName evidence="3">Response regulatory domain-containing protein</fullName>
    </recommendedName>
</protein>
<dbReference type="InterPro" id="IPR001789">
    <property type="entry name" value="Sig_transdc_resp-reg_receiver"/>
</dbReference>
<dbReference type="STRING" id="1685379.AVO45_16290"/>
<evidence type="ECO:0000313" key="5">
    <source>
        <dbReference type="Proteomes" id="UP000053791"/>
    </source>
</evidence>
<organism evidence="4 5">
    <name type="scientific">Ruegeria marisrubri</name>
    <dbReference type="NCBI Taxonomy" id="1685379"/>
    <lineage>
        <taxon>Bacteria</taxon>
        <taxon>Pseudomonadati</taxon>
        <taxon>Pseudomonadota</taxon>
        <taxon>Alphaproteobacteria</taxon>
        <taxon>Rhodobacterales</taxon>
        <taxon>Roseobacteraceae</taxon>
        <taxon>Ruegeria</taxon>
    </lineage>
</organism>
<feature type="domain" description="Response regulatory" evidence="3">
    <location>
        <begin position="26"/>
        <end position="145"/>
    </location>
</feature>
<evidence type="ECO:0000256" key="1">
    <source>
        <dbReference type="ARBA" id="ARBA00022553"/>
    </source>
</evidence>
<dbReference type="PANTHER" id="PTHR44591:SF3">
    <property type="entry name" value="RESPONSE REGULATORY DOMAIN-CONTAINING PROTEIN"/>
    <property type="match status" value="1"/>
</dbReference>
<name>A0A0X3UB62_9RHOB</name>
<dbReference type="PROSITE" id="PS50110">
    <property type="entry name" value="RESPONSE_REGULATORY"/>
    <property type="match status" value="1"/>
</dbReference>
<evidence type="ECO:0000256" key="2">
    <source>
        <dbReference type="PROSITE-ProRule" id="PRU00169"/>
    </source>
</evidence>
<sequence length="377" mass="42343">MKHSNPGREKFQRKLEHRAQKQKMLKVLAVDDEQSILELLQTALAAFGNCDVSVADSASSALEIVKASDTPFDCLLLDIQMPGTSGIELLKKIRSLPDYSETPAIMLTAMSDRKYVEEAFLEGASDYITKPFDFLDLRNRMSAAHLLKQERIEARRNLNSAKCLREELDHNQKFSFEDPLSIHGPNRILQYVEFDNYIDQLSRGRLFDSSVTAVKLLDAENYYHLSSFGDFRRAVSDLGRAIEIATKDAAPVFSYRGSGAFLIVTHGRSRTGALPSKERLNQVFKAILGRRGASGQLHALMGKRVSMRSISRAGAFAAMAKALENVNRQELELIDGVNSLSVLNEELEPVQQETVRKRVYERVMLELVGEESCLTRK</sequence>
<proteinExistence type="predicted"/>
<dbReference type="RefSeq" id="WP_068344733.1">
    <property type="nucleotide sequence ID" value="NZ_LQBQ01000002.1"/>
</dbReference>
<evidence type="ECO:0000259" key="3">
    <source>
        <dbReference type="PROSITE" id="PS50110"/>
    </source>
</evidence>
<dbReference type="AlphaFoldDB" id="A0A0X3UB62"/>
<dbReference type="EMBL" id="LQBQ01000002">
    <property type="protein sequence ID" value="KUJ85313.1"/>
    <property type="molecule type" value="Genomic_DNA"/>
</dbReference>
<evidence type="ECO:0000313" key="4">
    <source>
        <dbReference type="EMBL" id="KUJ85313.1"/>
    </source>
</evidence>
<reference evidence="4 5" key="1">
    <citation type="submission" date="2015-12" db="EMBL/GenBank/DDBJ databases">
        <authorList>
            <person name="Shamseldin A."/>
            <person name="Moawad H."/>
            <person name="Abd El-Rahim W.M."/>
            <person name="Sadowsky M.J."/>
        </authorList>
    </citation>
    <scope>NUCLEOTIDE SEQUENCE [LARGE SCALE GENOMIC DNA]</scope>
    <source>
        <strain evidence="4 5">ZGT118</strain>
    </source>
</reference>
<dbReference type="GO" id="GO:0000160">
    <property type="term" value="P:phosphorelay signal transduction system"/>
    <property type="evidence" value="ECO:0007669"/>
    <property type="project" value="InterPro"/>
</dbReference>
<gene>
    <name evidence="4" type="ORF">AVO45_16290</name>
</gene>